<keyword evidence="4" id="KW-0238">DNA-binding</keyword>
<reference evidence="9" key="1">
    <citation type="submission" date="2016-03" db="EMBL/GenBank/DDBJ databases">
        <authorList>
            <person name="Devillers Hugo."/>
        </authorList>
    </citation>
    <scope>NUCLEOTIDE SEQUENCE [LARGE SCALE GENOMIC DNA]</scope>
</reference>
<dbReference type="InterPro" id="IPR020795">
    <property type="entry name" value="ORC3"/>
</dbReference>
<comment type="subcellular location">
    <subcellularLocation>
        <location evidence="1">Nucleus</location>
    </subcellularLocation>
</comment>
<dbReference type="CDD" id="cd20704">
    <property type="entry name" value="Orc3"/>
    <property type="match status" value="1"/>
</dbReference>
<dbReference type="EMBL" id="LT598479">
    <property type="protein sequence ID" value="SCU82783.1"/>
    <property type="molecule type" value="Genomic_DNA"/>
</dbReference>
<dbReference type="GO" id="GO:0005664">
    <property type="term" value="C:nuclear origin of replication recognition complex"/>
    <property type="evidence" value="ECO:0007669"/>
    <property type="project" value="InterPro"/>
</dbReference>
<dbReference type="OrthoDB" id="10265211at2759"/>
<dbReference type="Proteomes" id="UP000191144">
    <property type="component" value="Chromosome C"/>
</dbReference>
<dbReference type="InterPro" id="IPR040855">
    <property type="entry name" value="ORC_WH_C"/>
</dbReference>
<feature type="domain" description="Origin recognition complex subunit 3 N-terminal" evidence="6">
    <location>
        <begin position="7"/>
        <end position="344"/>
    </location>
</feature>
<dbReference type="Pfam" id="PF18137">
    <property type="entry name" value="WHD_ORC"/>
    <property type="match status" value="1"/>
</dbReference>
<keyword evidence="9" id="KW-1185">Reference proteome</keyword>
<dbReference type="GO" id="GO:0031261">
    <property type="term" value="C:DNA replication preinitiation complex"/>
    <property type="evidence" value="ECO:0007669"/>
    <property type="project" value="TreeGrafter"/>
</dbReference>
<dbReference type="GO" id="GO:0005656">
    <property type="term" value="C:nuclear pre-replicative complex"/>
    <property type="evidence" value="ECO:0007669"/>
    <property type="project" value="TreeGrafter"/>
</dbReference>
<gene>
    <name evidence="8" type="ORF">LAME_0C02872G</name>
</gene>
<dbReference type="PANTHER" id="PTHR12748">
    <property type="entry name" value="ORIGIN RECOGNITION COMPLEX SUBUNIT 3"/>
    <property type="match status" value="1"/>
</dbReference>
<evidence type="ECO:0000313" key="9">
    <source>
        <dbReference type="Proteomes" id="UP000191144"/>
    </source>
</evidence>
<dbReference type="PANTHER" id="PTHR12748:SF0">
    <property type="entry name" value="ORIGIN RECOGNITION COMPLEX SUBUNIT 3"/>
    <property type="match status" value="1"/>
</dbReference>
<comment type="similarity">
    <text evidence="2">Belongs to the ORC3 family.</text>
</comment>
<dbReference type="AlphaFoldDB" id="A0A1G4IZR5"/>
<sequence length="638" mass="73307">MTTLNLNEFAEAQKPHYIIKPRVKRRKVTCKKGVDPFVKLLSGKESIDMVNKRWILYHQLHTQFYAQVEDIVQRIELDLRREISNVLGKETKSSKTPSFNCLFLLGSDSTANIEIMDEDTQKVNVIIDLTPKESPNVRMMLRRSMFRLLSSAESSLAGSTTVTKQEVCDEVADDDNELDTQAAADLGVSYDLSLVQNFKKLFKKGLKLIFNFKDVDSFNSQVLDDFINLLKSSLHYDSVEVCLVLNINTNLSNIQKNLRQSTVRLLKKNFTVIDLSHNKGFKYANQTFQSFLNTVDGKLNLSSEFVGFILEKMANNATHNLQLLTKILDYSLMSYFFQNPFSVFIDPTNVSNLDENYLPPLVKCPTFMNFIDGMVRNHASSKEIMSLLENQDSSLEEFFTEFLVRDNPINGHLKLVVDVLENQLGVFNYNLIDLYYHMLTGKLAQFLAKWPECHEFDDILKFEPVDIIFQELFTLDNSKELFSQSLFPYLRSNLEDNLINSERILPPTVKSGSDANPFQDDLEAGIDLPLCHLFSLYREASSLINLYDFFCAFKETLPKGRLVNYARSAMDPEKNELNAEEQAKMNELMKNHTLDDVVDKMILVWFIQSVSEFQQIGLLKANNNSSYEVVEKCIWRGL</sequence>
<organism evidence="8 9">
    <name type="scientific">Lachancea meyersii CBS 8951</name>
    <dbReference type="NCBI Taxonomy" id="1266667"/>
    <lineage>
        <taxon>Eukaryota</taxon>
        <taxon>Fungi</taxon>
        <taxon>Dikarya</taxon>
        <taxon>Ascomycota</taxon>
        <taxon>Saccharomycotina</taxon>
        <taxon>Saccharomycetes</taxon>
        <taxon>Saccharomycetales</taxon>
        <taxon>Saccharomycetaceae</taxon>
        <taxon>Lachancea</taxon>
    </lineage>
</organism>
<evidence type="ECO:0000256" key="1">
    <source>
        <dbReference type="ARBA" id="ARBA00004123"/>
    </source>
</evidence>
<dbReference type="GO" id="GO:0006270">
    <property type="term" value="P:DNA replication initiation"/>
    <property type="evidence" value="ECO:0007669"/>
    <property type="project" value="TreeGrafter"/>
</dbReference>
<protein>
    <submittedName>
        <fullName evidence="8">LAME_0C02872g1_1</fullName>
    </submittedName>
</protein>
<keyword evidence="3" id="KW-0235">DNA replication</keyword>
<evidence type="ECO:0000313" key="8">
    <source>
        <dbReference type="EMBL" id="SCU82783.1"/>
    </source>
</evidence>
<dbReference type="GO" id="GO:0003688">
    <property type="term" value="F:DNA replication origin binding"/>
    <property type="evidence" value="ECO:0007669"/>
    <property type="project" value="TreeGrafter"/>
</dbReference>
<feature type="domain" description="Origin recognition complex subunit 3 winged helix C-terminal" evidence="7">
    <location>
        <begin position="491"/>
        <end position="635"/>
    </location>
</feature>
<evidence type="ECO:0000259" key="7">
    <source>
        <dbReference type="Pfam" id="PF18137"/>
    </source>
</evidence>
<evidence type="ECO:0000256" key="2">
    <source>
        <dbReference type="ARBA" id="ARBA00010977"/>
    </source>
</evidence>
<dbReference type="InterPro" id="IPR045667">
    <property type="entry name" value="ORC3_N"/>
</dbReference>
<evidence type="ECO:0000256" key="4">
    <source>
        <dbReference type="ARBA" id="ARBA00023125"/>
    </source>
</evidence>
<accession>A0A1G4IZR5</accession>
<dbReference type="Pfam" id="PF07034">
    <property type="entry name" value="ORC3_N"/>
    <property type="match status" value="1"/>
</dbReference>
<evidence type="ECO:0000256" key="3">
    <source>
        <dbReference type="ARBA" id="ARBA00022705"/>
    </source>
</evidence>
<keyword evidence="5" id="KW-0539">Nucleus</keyword>
<proteinExistence type="inferred from homology"/>
<evidence type="ECO:0000259" key="6">
    <source>
        <dbReference type="Pfam" id="PF07034"/>
    </source>
</evidence>
<evidence type="ECO:0000256" key="5">
    <source>
        <dbReference type="ARBA" id="ARBA00023242"/>
    </source>
</evidence>
<name>A0A1G4IZR5_9SACH</name>